<dbReference type="EMBL" id="JABEPP010000004">
    <property type="protein sequence ID" value="NNM73645.1"/>
    <property type="molecule type" value="Genomic_DNA"/>
</dbReference>
<reference evidence="7 8" key="1">
    <citation type="submission" date="2020-04" db="EMBL/GenBank/DDBJ databases">
        <title>Enterovirga sp. isolate from soil.</title>
        <authorList>
            <person name="Chea S."/>
            <person name="Kim D.-U."/>
        </authorList>
    </citation>
    <scope>NUCLEOTIDE SEQUENCE [LARGE SCALE GENOMIC DNA]</scope>
    <source>
        <strain evidence="7 8">DB1703</strain>
    </source>
</reference>
<comment type="catalytic activity">
    <reaction evidence="1">
        <text>L-glutamyl-[protein] + S-adenosyl-L-methionine = [protein]-L-glutamate 5-O-methyl ester + S-adenosyl-L-homocysteine</text>
        <dbReference type="Rhea" id="RHEA:24452"/>
        <dbReference type="Rhea" id="RHEA-COMP:10208"/>
        <dbReference type="Rhea" id="RHEA-COMP:10311"/>
        <dbReference type="ChEBI" id="CHEBI:29973"/>
        <dbReference type="ChEBI" id="CHEBI:57856"/>
        <dbReference type="ChEBI" id="CHEBI:59789"/>
        <dbReference type="ChEBI" id="CHEBI:82795"/>
        <dbReference type="EC" id="2.1.1.80"/>
    </reaction>
</comment>
<dbReference type="AlphaFoldDB" id="A0A849IBK8"/>
<dbReference type="Proteomes" id="UP000564885">
    <property type="component" value="Unassembled WGS sequence"/>
</dbReference>
<dbReference type="Pfam" id="PF01739">
    <property type="entry name" value="CheR"/>
    <property type="match status" value="1"/>
</dbReference>
<dbReference type="RefSeq" id="WP_171219550.1">
    <property type="nucleotide sequence ID" value="NZ_JABEPP010000004.1"/>
</dbReference>
<dbReference type="PANTHER" id="PTHR24422:SF21">
    <property type="entry name" value="CHEMOTAXIS PROTEIN METHYLTRANSFERASE 1"/>
    <property type="match status" value="1"/>
</dbReference>
<dbReference type="SUPFAM" id="SSF53335">
    <property type="entry name" value="S-adenosyl-L-methionine-dependent methyltransferases"/>
    <property type="match status" value="1"/>
</dbReference>
<protein>
    <recommendedName>
        <fullName evidence="2">protein-glutamate O-methyltransferase</fullName>
        <ecNumber evidence="2">2.1.1.80</ecNumber>
    </recommendedName>
</protein>
<keyword evidence="5" id="KW-0949">S-adenosyl-L-methionine</keyword>
<dbReference type="SMART" id="SM00138">
    <property type="entry name" value="MeTrc"/>
    <property type="match status" value="1"/>
</dbReference>
<dbReference type="GO" id="GO:0008983">
    <property type="term" value="F:protein-glutamate O-methyltransferase activity"/>
    <property type="evidence" value="ECO:0007669"/>
    <property type="project" value="UniProtKB-EC"/>
</dbReference>
<organism evidence="7 8">
    <name type="scientific">Enterovirga aerilata</name>
    <dbReference type="NCBI Taxonomy" id="2730920"/>
    <lineage>
        <taxon>Bacteria</taxon>
        <taxon>Pseudomonadati</taxon>
        <taxon>Pseudomonadota</taxon>
        <taxon>Alphaproteobacteria</taxon>
        <taxon>Hyphomicrobiales</taxon>
        <taxon>Methylobacteriaceae</taxon>
        <taxon>Enterovirga</taxon>
    </lineage>
</organism>
<sequence length="282" mass="31074">MTEAEFAFLRAFLKQRSGLDLGPEKRYLAESRLRPLCRDAGLGSLGELVRKLRSGEDRGLADAAVVAMATHETMFFRDRTPFETLRTDILPRLVEARSELRRLRIWSAAASTGQEAYSVAMIVQEMGLPAAGWTIEILGTDISPSAVERARAGTYSTFEVQRGLPVRHLLDHFSQAGTDWTISPALRSAVEFRVLNLLRDFGGLGTFDVILCRNLAIYLDAPTKTALFERLARVLAPDGALCLGTSETVLGYTRTLVADPERRGFFLHATAAAQPERAYLAG</sequence>
<accession>A0A849IBK8</accession>
<dbReference type="SUPFAM" id="SSF47757">
    <property type="entry name" value="Chemotaxis receptor methyltransferase CheR, N-terminal domain"/>
    <property type="match status" value="1"/>
</dbReference>
<dbReference type="EC" id="2.1.1.80" evidence="2"/>
<dbReference type="InterPro" id="IPR022642">
    <property type="entry name" value="CheR_C"/>
</dbReference>
<dbReference type="Gene3D" id="3.40.50.150">
    <property type="entry name" value="Vaccinia Virus protein VP39"/>
    <property type="match status" value="1"/>
</dbReference>
<dbReference type="Gene3D" id="1.10.155.10">
    <property type="entry name" value="Chemotaxis receptor methyltransferase CheR, N-terminal domain"/>
    <property type="match status" value="1"/>
</dbReference>
<dbReference type="PRINTS" id="PR00996">
    <property type="entry name" value="CHERMTFRASE"/>
</dbReference>
<feature type="domain" description="CheR-type methyltransferase" evidence="6">
    <location>
        <begin position="1"/>
        <end position="273"/>
    </location>
</feature>
<evidence type="ECO:0000313" key="8">
    <source>
        <dbReference type="Proteomes" id="UP000564885"/>
    </source>
</evidence>
<evidence type="ECO:0000256" key="2">
    <source>
        <dbReference type="ARBA" id="ARBA00012534"/>
    </source>
</evidence>
<dbReference type="InterPro" id="IPR000780">
    <property type="entry name" value="CheR_MeTrfase"/>
</dbReference>
<evidence type="ECO:0000256" key="4">
    <source>
        <dbReference type="ARBA" id="ARBA00022679"/>
    </source>
</evidence>
<evidence type="ECO:0000256" key="1">
    <source>
        <dbReference type="ARBA" id="ARBA00001541"/>
    </source>
</evidence>
<keyword evidence="4 7" id="KW-0808">Transferase</keyword>
<dbReference type="InterPro" id="IPR022641">
    <property type="entry name" value="CheR_N"/>
</dbReference>
<dbReference type="GO" id="GO:0032259">
    <property type="term" value="P:methylation"/>
    <property type="evidence" value="ECO:0007669"/>
    <property type="project" value="UniProtKB-KW"/>
</dbReference>
<evidence type="ECO:0000313" key="7">
    <source>
        <dbReference type="EMBL" id="NNM73645.1"/>
    </source>
</evidence>
<proteinExistence type="predicted"/>
<evidence type="ECO:0000256" key="3">
    <source>
        <dbReference type="ARBA" id="ARBA00022603"/>
    </source>
</evidence>
<dbReference type="InterPro" id="IPR050903">
    <property type="entry name" value="Bact_Chemotaxis_MeTrfase"/>
</dbReference>
<keyword evidence="8" id="KW-1185">Reference proteome</keyword>
<gene>
    <name evidence="7" type="ORF">HJG44_14750</name>
</gene>
<dbReference type="Pfam" id="PF03705">
    <property type="entry name" value="CheR_N"/>
    <property type="match status" value="1"/>
</dbReference>
<evidence type="ECO:0000256" key="5">
    <source>
        <dbReference type="ARBA" id="ARBA00022691"/>
    </source>
</evidence>
<dbReference type="InterPro" id="IPR036804">
    <property type="entry name" value="CheR_N_sf"/>
</dbReference>
<dbReference type="PROSITE" id="PS50123">
    <property type="entry name" value="CHER"/>
    <property type="match status" value="1"/>
</dbReference>
<comment type="caution">
    <text evidence="7">The sequence shown here is derived from an EMBL/GenBank/DDBJ whole genome shotgun (WGS) entry which is preliminary data.</text>
</comment>
<keyword evidence="3 7" id="KW-0489">Methyltransferase</keyword>
<dbReference type="PANTHER" id="PTHR24422">
    <property type="entry name" value="CHEMOTAXIS PROTEIN METHYLTRANSFERASE"/>
    <property type="match status" value="1"/>
</dbReference>
<evidence type="ECO:0000259" key="6">
    <source>
        <dbReference type="PROSITE" id="PS50123"/>
    </source>
</evidence>
<name>A0A849IBK8_9HYPH</name>
<dbReference type="InterPro" id="IPR029063">
    <property type="entry name" value="SAM-dependent_MTases_sf"/>
</dbReference>